<dbReference type="EMBL" id="CP001219">
    <property type="protein sequence ID" value="ACK78183.1"/>
    <property type="molecule type" value="Genomic_DNA"/>
</dbReference>
<dbReference type="CAZy" id="GH23">
    <property type="family name" value="Glycoside Hydrolase Family 23"/>
</dbReference>
<dbReference type="eggNOG" id="COG0741">
    <property type="taxonomic scope" value="Bacteria"/>
</dbReference>
<keyword evidence="4" id="KW-1185">Reference proteome</keyword>
<dbReference type="HOGENOM" id="CLU_1485997_0_0_6"/>
<reference evidence="3 4" key="1">
    <citation type="journal article" date="2008" name="BMC Genomics">
        <title>Acidithiobacillus ferrooxidans metabolism: from genome sequence to industrial applications.</title>
        <authorList>
            <person name="Valdes J."/>
            <person name="Pedroso I."/>
            <person name="Quatrini R."/>
            <person name="Dodson R.J."/>
            <person name="Tettelin H."/>
            <person name="Blake R.II."/>
            <person name="Eisen J.A."/>
            <person name="Holmes D.S."/>
        </authorList>
    </citation>
    <scope>NUCLEOTIDE SEQUENCE [LARGE SCALE GENOMIC DNA]</scope>
    <source>
        <strain evidence="4">ATCC 23270 / DSM 14882 / CIP 104768 / NCIMB 8455</strain>
    </source>
</reference>
<dbReference type="InterPro" id="IPR008258">
    <property type="entry name" value="Transglycosylase_SLT_dom_1"/>
</dbReference>
<name>B7J7I2_ACIF2</name>
<dbReference type="Pfam" id="PF01464">
    <property type="entry name" value="SLT"/>
    <property type="match status" value="1"/>
</dbReference>
<sequence>MISRLPAVVRRNVLATLPIIGLGFTVLAGAHGSGLPHPVRSVAATQVADPLRSCVNPIYARDKNAFTHLARHLRQRKNQVRRLAGPYAGMVLRAARRAHVPARLVAAVVRVENGGDFHGAATRVSSAGAIGVMQLEPATAWDTLRVNPWNPRQNIEGGARFLALLLREFGGNVRLALMAYNAGPTWIAQGGRPEQAVIYANEVLAYAYA</sequence>
<protein>
    <submittedName>
        <fullName evidence="3">Transglycosylase, putative</fullName>
    </submittedName>
</protein>
<evidence type="ECO:0000259" key="2">
    <source>
        <dbReference type="Pfam" id="PF01464"/>
    </source>
</evidence>
<accession>B7J7I2</accession>
<dbReference type="AlphaFoldDB" id="B7J7I2"/>
<dbReference type="PANTHER" id="PTHR37423">
    <property type="entry name" value="SOLUBLE LYTIC MUREIN TRANSGLYCOSYLASE-RELATED"/>
    <property type="match status" value="1"/>
</dbReference>
<dbReference type="SUPFAM" id="SSF53955">
    <property type="entry name" value="Lysozyme-like"/>
    <property type="match status" value="1"/>
</dbReference>
<proteinExistence type="inferred from homology"/>
<organism evidence="3 4">
    <name type="scientific">Acidithiobacillus ferrooxidans (strain ATCC 23270 / DSM 14882 / CIP 104768 / NCIMB 8455)</name>
    <name type="common">Ferrobacillus ferrooxidans (strain ATCC 23270)</name>
    <dbReference type="NCBI Taxonomy" id="243159"/>
    <lineage>
        <taxon>Bacteria</taxon>
        <taxon>Pseudomonadati</taxon>
        <taxon>Pseudomonadota</taxon>
        <taxon>Acidithiobacillia</taxon>
        <taxon>Acidithiobacillales</taxon>
        <taxon>Acidithiobacillaceae</taxon>
        <taxon>Acidithiobacillus</taxon>
    </lineage>
</organism>
<evidence type="ECO:0000256" key="1">
    <source>
        <dbReference type="ARBA" id="ARBA00007734"/>
    </source>
</evidence>
<dbReference type="PANTHER" id="PTHR37423:SF2">
    <property type="entry name" value="MEMBRANE-BOUND LYTIC MUREIN TRANSGLYCOSYLASE C"/>
    <property type="match status" value="1"/>
</dbReference>
<feature type="domain" description="Transglycosylase SLT" evidence="2">
    <location>
        <begin position="92"/>
        <end position="189"/>
    </location>
</feature>
<dbReference type="STRING" id="243159.AFE_1007"/>
<evidence type="ECO:0000313" key="4">
    <source>
        <dbReference type="Proteomes" id="UP000001362"/>
    </source>
</evidence>
<dbReference type="PaxDb" id="243159-AFE_1007"/>
<dbReference type="RefSeq" id="WP_012606718.1">
    <property type="nucleotide sequence ID" value="NC_011761.1"/>
</dbReference>
<dbReference type="Proteomes" id="UP000001362">
    <property type="component" value="Chromosome"/>
</dbReference>
<dbReference type="GeneID" id="65282290"/>
<dbReference type="KEGG" id="afr:AFE_1007"/>
<comment type="similarity">
    <text evidence="1">Belongs to the transglycosylase Slt family.</text>
</comment>
<evidence type="ECO:0000313" key="3">
    <source>
        <dbReference type="EMBL" id="ACK78183.1"/>
    </source>
</evidence>
<dbReference type="Gene3D" id="1.10.530.10">
    <property type="match status" value="1"/>
</dbReference>
<dbReference type="InterPro" id="IPR023346">
    <property type="entry name" value="Lysozyme-like_dom_sf"/>
</dbReference>
<gene>
    <name evidence="3" type="ordered locus">AFE_1007</name>
</gene>